<dbReference type="KEGG" id="aoa:dqs_3927"/>
<evidence type="ECO:0000313" key="4">
    <source>
        <dbReference type="Proteomes" id="UP000002588"/>
    </source>
</evidence>
<dbReference type="HOGENOM" id="CLU_1451656_0_0_4"/>
<dbReference type="eggNOG" id="ENOG502ZBDN">
    <property type="taxonomic scope" value="Bacteria"/>
</dbReference>
<evidence type="ECO:0000256" key="1">
    <source>
        <dbReference type="SAM" id="Phobius"/>
    </source>
</evidence>
<sequence length="196" mass="21471">MRGPSLRQYLLEALLRAAVPLVGVSLLVAGVLGVVSFGVLPMVDAMRSRQWLPVEARLEWVRAEPAAPMRIRPLPAIRVSYQYSYGGADYVGRRTDLHHGLNTPAAVARRLSEVRESEPLVAWVNPAAPEQAMLDRSIHVAVVVLALPSALLALVGGLAVFLGMVAWNDWRLPRTLARPDSLPPPATQRPLEPPRY</sequence>
<dbReference type="InterPro" id="IPR021994">
    <property type="entry name" value="DUF3592"/>
</dbReference>
<dbReference type="Proteomes" id="UP000002588">
    <property type="component" value="Chromosome"/>
</dbReference>
<dbReference type="KEGG" id="azo:azo3776"/>
<keyword evidence="1" id="KW-0472">Membrane</keyword>
<feature type="transmembrane region" description="Helical" evidence="1">
    <location>
        <begin position="140"/>
        <end position="167"/>
    </location>
</feature>
<name>A1KC36_AZOSB</name>
<dbReference type="AlphaFoldDB" id="A1KC36"/>
<evidence type="ECO:0000313" key="3">
    <source>
        <dbReference type="EMBL" id="CAL96392.1"/>
    </source>
</evidence>
<dbReference type="RefSeq" id="WP_011767498.1">
    <property type="nucleotide sequence ID" value="NC_008702.1"/>
</dbReference>
<proteinExistence type="predicted"/>
<accession>A1KC36</accession>
<gene>
    <name evidence="3" type="ordered locus">azo3776</name>
</gene>
<feature type="domain" description="DUF3592" evidence="2">
    <location>
        <begin position="79"/>
        <end position="138"/>
    </location>
</feature>
<keyword evidence="1" id="KW-0812">Transmembrane</keyword>
<dbReference type="STRING" id="62928.azo3776"/>
<dbReference type="EMBL" id="AM406670">
    <property type="protein sequence ID" value="CAL96392.1"/>
    <property type="molecule type" value="Genomic_DNA"/>
</dbReference>
<dbReference type="OrthoDB" id="9181666at2"/>
<keyword evidence="4" id="KW-1185">Reference proteome</keyword>
<dbReference type="Pfam" id="PF12158">
    <property type="entry name" value="DUF3592"/>
    <property type="match status" value="1"/>
</dbReference>
<keyword evidence="1" id="KW-1133">Transmembrane helix</keyword>
<reference evidence="3 4" key="1">
    <citation type="journal article" date="2006" name="Nat. Biotechnol.">
        <title>Complete genome of the mutualistic, N2-fixing grass endophyte Azoarcus sp. strain BH72.</title>
        <authorList>
            <person name="Krause A."/>
            <person name="Ramakumar A."/>
            <person name="Bartels D."/>
            <person name="Battistoni F."/>
            <person name="Bekel T."/>
            <person name="Boch J."/>
            <person name="Boehm M."/>
            <person name="Friedrich F."/>
            <person name="Hurek T."/>
            <person name="Krause L."/>
            <person name="Linke B."/>
            <person name="McHardy A.C."/>
            <person name="Sarkar A."/>
            <person name="Schneiker S."/>
            <person name="Syed A.A."/>
            <person name="Thauer R."/>
            <person name="Vorhoelter F.-J."/>
            <person name="Weidner S."/>
            <person name="Puehler A."/>
            <person name="Reinhold-Hurek B."/>
            <person name="Kaiser O."/>
            <person name="Goesmann A."/>
        </authorList>
    </citation>
    <scope>NUCLEOTIDE SEQUENCE [LARGE SCALE GENOMIC DNA]</scope>
    <source>
        <strain evidence="3 4">BH72</strain>
    </source>
</reference>
<organism evidence="3 4">
    <name type="scientific">Azoarcus sp. (strain BH72)</name>
    <dbReference type="NCBI Taxonomy" id="418699"/>
    <lineage>
        <taxon>Bacteria</taxon>
        <taxon>Pseudomonadati</taxon>
        <taxon>Pseudomonadota</taxon>
        <taxon>Betaproteobacteria</taxon>
        <taxon>Rhodocyclales</taxon>
        <taxon>Zoogloeaceae</taxon>
        <taxon>Azoarcus</taxon>
    </lineage>
</organism>
<feature type="transmembrane region" description="Helical" evidence="1">
    <location>
        <begin position="20"/>
        <end position="40"/>
    </location>
</feature>
<protein>
    <submittedName>
        <fullName evidence="3">Conserved hypothetical membrane protein</fullName>
    </submittedName>
</protein>
<evidence type="ECO:0000259" key="2">
    <source>
        <dbReference type="Pfam" id="PF12158"/>
    </source>
</evidence>